<comment type="caution">
    <text evidence="1">The sequence shown here is derived from an EMBL/GenBank/DDBJ whole genome shotgun (WGS) entry which is preliminary data.</text>
</comment>
<evidence type="ECO:0000313" key="1">
    <source>
        <dbReference type="EMBL" id="KAB2631311.1"/>
    </source>
</evidence>
<organism evidence="1 2">
    <name type="scientific">Pyrus ussuriensis x Pyrus communis</name>
    <dbReference type="NCBI Taxonomy" id="2448454"/>
    <lineage>
        <taxon>Eukaryota</taxon>
        <taxon>Viridiplantae</taxon>
        <taxon>Streptophyta</taxon>
        <taxon>Embryophyta</taxon>
        <taxon>Tracheophyta</taxon>
        <taxon>Spermatophyta</taxon>
        <taxon>Magnoliopsida</taxon>
        <taxon>eudicotyledons</taxon>
        <taxon>Gunneridae</taxon>
        <taxon>Pentapetalae</taxon>
        <taxon>rosids</taxon>
        <taxon>fabids</taxon>
        <taxon>Rosales</taxon>
        <taxon>Rosaceae</taxon>
        <taxon>Amygdaloideae</taxon>
        <taxon>Maleae</taxon>
        <taxon>Pyrus</taxon>
    </lineage>
</organism>
<protein>
    <submittedName>
        <fullName evidence="1">Uncharacterized protein</fullName>
    </submittedName>
</protein>
<reference evidence="2" key="2">
    <citation type="submission" date="2019-10" db="EMBL/GenBank/DDBJ databases">
        <title>A de novo genome assembly of a pear dwarfing rootstock.</title>
        <authorList>
            <person name="Wang F."/>
            <person name="Wang J."/>
            <person name="Li S."/>
            <person name="Zhang Y."/>
            <person name="Fang M."/>
            <person name="Ma L."/>
            <person name="Zhao Y."/>
            <person name="Jiang S."/>
        </authorList>
    </citation>
    <scope>NUCLEOTIDE SEQUENCE [LARGE SCALE GENOMIC DNA]</scope>
</reference>
<proteinExistence type="predicted"/>
<dbReference type="AlphaFoldDB" id="A0A5N5HYQ1"/>
<sequence length="182" mass="20707">MAAFSFPSYLSTPASNNNTTTRVSARLPNVSHQHLAFSSTIASSSSLTLKCPVISLPAPSNTTLNKGEIVADNHFRFHPLERPRSLKAVRTLMHAARYKNLGKSQKKAYKIAVEELMAERVVVMEDIKDYNAMKEFIKKGVWVPDFMIENDTNPHFRDKLQKETLKLGNTLRREHEKVMKKH</sequence>
<accession>A0A5N5HYQ1</accession>
<name>A0A5N5HYQ1_9ROSA</name>
<keyword evidence="2" id="KW-1185">Reference proteome</keyword>
<gene>
    <name evidence="1" type="ORF">D8674_008830</name>
</gene>
<evidence type="ECO:0000313" key="2">
    <source>
        <dbReference type="Proteomes" id="UP000327157"/>
    </source>
</evidence>
<reference evidence="1 2" key="3">
    <citation type="submission" date="2019-11" db="EMBL/GenBank/DDBJ databases">
        <title>A de novo genome assembly of a pear dwarfing rootstock.</title>
        <authorList>
            <person name="Wang F."/>
            <person name="Wang J."/>
            <person name="Li S."/>
            <person name="Zhang Y."/>
            <person name="Fang M."/>
            <person name="Ma L."/>
            <person name="Zhao Y."/>
            <person name="Jiang S."/>
        </authorList>
    </citation>
    <scope>NUCLEOTIDE SEQUENCE [LARGE SCALE GENOMIC DNA]</scope>
    <source>
        <strain evidence="1">S2</strain>
        <tissue evidence="1">Leaf</tissue>
    </source>
</reference>
<reference evidence="1 2" key="1">
    <citation type="submission" date="2019-09" db="EMBL/GenBank/DDBJ databases">
        <authorList>
            <person name="Ou C."/>
        </authorList>
    </citation>
    <scope>NUCLEOTIDE SEQUENCE [LARGE SCALE GENOMIC DNA]</scope>
    <source>
        <strain evidence="1">S2</strain>
        <tissue evidence="1">Leaf</tissue>
    </source>
</reference>
<dbReference type="EMBL" id="SMOL01000143">
    <property type="protein sequence ID" value="KAB2631311.1"/>
    <property type="molecule type" value="Genomic_DNA"/>
</dbReference>
<dbReference type="Proteomes" id="UP000327157">
    <property type="component" value="Chromosome 12"/>
</dbReference>